<dbReference type="CTD" id="20242998"/>
<dbReference type="PANTHER" id="PTHR28629">
    <property type="entry name" value="TRIOKINASE/FMN CYCLASE"/>
    <property type="match status" value="1"/>
</dbReference>
<dbReference type="SUPFAM" id="SSF82549">
    <property type="entry name" value="DAK1/DegV-like"/>
    <property type="match status" value="1"/>
</dbReference>
<dbReference type="InterPro" id="IPR050861">
    <property type="entry name" value="Dihydroxyacetone_Kinase"/>
</dbReference>
<proteinExistence type="predicted"/>
<dbReference type="STRING" id="225164.V4AQH0"/>
<evidence type="ECO:0000259" key="3">
    <source>
        <dbReference type="PROSITE" id="PS51481"/>
    </source>
</evidence>
<dbReference type="OrthoDB" id="1724672at2759"/>
<dbReference type="HOGENOM" id="CLU_1273504_0_0_1"/>
<dbReference type="PROSITE" id="PS51481">
    <property type="entry name" value="DHAK"/>
    <property type="match status" value="1"/>
</dbReference>
<dbReference type="InterPro" id="IPR004006">
    <property type="entry name" value="DhaK_dom"/>
</dbReference>
<organism evidence="4 5">
    <name type="scientific">Lottia gigantea</name>
    <name type="common">Giant owl limpet</name>
    <dbReference type="NCBI Taxonomy" id="225164"/>
    <lineage>
        <taxon>Eukaryota</taxon>
        <taxon>Metazoa</taxon>
        <taxon>Spiralia</taxon>
        <taxon>Lophotrochozoa</taxon>
        <taxon>Mollusca</taxon>
        <taxon>Gastropoda</taxon>
        <taxon>Patellogastropoda</taxon>
        <taxon>Lottioidea</taxon>
        <taxon>Lottiidae</taxon>
        <taxon>Lottia</taxon>
    </lineage>
</organism>
<dbReference type="EMBL" id="KB201580">
    <property type="protein sequence ID" value="ESO95911.1"/>
    <property type="molecule type" value="Genomic_DNA"/>
</dbReference>
<protein>
    <recommendedName>
        <fullName evidence="3">DhaK domain-containing protein</fullName>
    </recommendedName>
</protein>
<comment type="catalytic activity">
    <reaction evidence="2">
        <text>dihydroxyacetone + ATP = dihydroxyacetone phosphate + ADP + H(+)</text>
        <dbReference type="Rhea" id="RHEA:15773"/>
        <dbReference type="ChEBI" id="CHEBI:15378"/>
        <dbReference type="ChEBI" id="CHEBI:16016"/>
        <dbReference type="ChEBI" id="CHEBI:30616"/>
        <dbReference type="ChEBI" id="CHEBI:57642"/>
        <dbReference type="ChEBI" id="CHEBI:456216"/>
        <dbReference type="EC" id="2.7.1.29"/>
    </reaction>
</comment>
<feature type="domain" description="DhaK" evidence="3">
    <location>
        <begin position="1"/>
        <end position="175"/>
    </location>
</feature>
<dbReference type="PANTHER" id="PTHR28629:SF4">
    <property type="entry name" value="TRIOKINASE_FMN CYCLASE"/>
    <property type="match status" value="1"/>
</dbReference>
<evidence type="ECO:0000256" key="1">
    <source>
        <dbReference type="ARBA" id="ARBA00047974"/>
    </source>
</evidence>
<dbReference type="GO" id="GO:0050354">
    <property type="term" value="F:triokinase activity"/>
    <property type="evidence" value="ECO:0007669"/>
    <property type="project" value="UniProtKB-EC"/>
</dbReference>
<name>V4AQH0_LOTGI</name>
<dbReference type="AlphaFoldDB" id="V4AQH0"/>
<dbReference type="GO" id="GO:0004371">
    <property type="term" value="F:glycerone kinase activity"/>
    <property type="evidence" value="ECO:0007669"/>
    <property type="project" value="UniProtKB-EC"/>
</dbReference>
<keyword evidence="5" id="KW-1185">Reference proteome</keyword>
<dbReference type="Pfam" id="PF02733">
    <property type="entry name" value="Dak1"/>
    <property type="match status" value="1"/>
</dbReference>
<accession>V4AQH0</accession>
<evidence type="ECO:0000256" key="2">
    <source>
        <dbReference type="ARBA" id="ARBA00048898"/>
    </source>
</evidence>
<evidence type="ECO:0000313" key="4">
    <source>
        <dbReference type="EMBL" id="ESO95911.1"/>
    </source>
</evidence>
<dbReference type="GeneID" id="20242998"/>
<dbReference type="Proteomes" id="UP000030746">
    <property type="component" value="Unassembled WGS sequence"/>
</dbReference>
<comment type="catalytic activity">
    <reaction evidence="1">
        <text>D-glyceraldehyde + ATP = D-glyceraldehyde 3-phosphate + ADP + H(+)</text>
        <dbReference type="Rhea" id="RHEA:13941"/>
        <dbReference type="ChEBI" id="CHEBI:15378"/>
        <dbReference type="ChEBI" id="CHEBI:17378"/>
        <dbReference type="ChEBI" id="CHEBI:30616"/>
        <dbReference type="ChEBI" id="CHEBI:59776"/>
        <dbReference type="ChEBI" id="CHEBI:456216"/>
        <dbReference type="EC" id="2.7.1.28"/>
    </reaction>
</comment>
<evidence type="ECO:0000313" key="5">
    <source>
        <dbReference type="Proteomes" id="UP000030746"/>
    </source>
</evidence>
<reference evidence="4 5" key="1">
    <citation type="journal article" date="2013" name="Nature">
        <title>Insights into bilaterian evolution from three spiralian genomes.</title>
        <authorList>
            <person name="Simakov O."/>
            <person name="Marletaz F."/>
            <person name="Cho S.J."/>
            <person name="Edsinger-Gonzales E."/>
            <person name="Havlak P."/>
            <person name="Hellsten U."/>
            <person name="Kuo D.H."/>
            <person name="Larsson T."/>
            <person name="Lv J."/>
            <person name="Arendt D."/>
            <person name="Savage R."/>
            <person name="Osoegawa K."/>
            <person name="de Jong P."/>
            <person name="Grimwood J."/>
            <person name="Chapman J.A."/>
            <person name="Shapiro H."/>
            <person name="Aerts A."/>
            <person name="Otillar R.P."/>
            <person name="Terry A.Y."/>
            <person name="Boore J.L."/>
            <person name="Grigoriev I.V."/>
            <person name="Lindberg D.R."/>
            <person name="Seaver E.C."/>
            <person name="Weisblat D.A."/>
            <person name="Putnam N.H."/>
            <person name="Rokhsar D.S."/>
        </authorList>
    </citation>
    <scope>NUCLEOTIDE SEQUENCE [LARGE SCALE GENOMIC DNA]</scope>
</reference>
<sequence length="217" mass="23588">MPDIVGFSGVLVIIKNYTGDRLNFGLAVERAKSEGMKVEMVVVGEDCALTSTDKTAGRRGLCGTVLVHKLQPVKDVVATMIDHMTNQSTNTHLELCKGDSIALVVNNLGGTSVLEINIVANEAIQYLEEKSLHVERVYCGSLMTSLEMAGVSLTVLKINETLRDCLDYPTTAPGWSIPMLHKGERTRKTPTSIKPVVSDVKQDEVDKDCVTVNEGKL</sequence>
<dbReference type="Gene3D" id="3.30.1180.20">
    <property type="entry name" value="Dihydroxyacetone kinase, domain 2"/>
    <property type="match status" value="1"/>
</dbReference>
<dbReference type="KEGG" id="lgi:LOTGIDRAFT_175047"/>
<dbReference type="GO" id="GO:0019563">
    <property type="term" value="P:glycerol catabolic process"/>
    <property type="evidence" value="ECO:0007669"/>
    <property type="project" value="TreeGrafter"/>
</dbReference>
<dbReference type="GO" id="GO:0005829">
    <property type="term" value="C:cytosol"/>
    <property type="evidence" value="ECO:0007669"/>
    <property type="project" value="TreeGrafter"/>
</dbReference>
<dbReference type="RefSeq" id="XP_009053413.1">
    <property type="nucleotide sequence ID" value="XM_009055165.1"/>
</dbReference>
<gene>
    <name evidence="4" type="ORF">LOTGIDRAFT_175047</name>
</gene>